<dbReference type="Gene3D" id="3.40.50.1820">
    <property type="entry name" value="alpha/beta hydrolase"/>
    <property type="match status" value="1"/>
</dbReference>
<keyword evidence="2" id="KW-0378">Hydrolase</keyword>
<dbReference type="InterPro" id="IPR029058">
    <property type="entry name" value="AB_hydrolase_fold"/>
</dbReference>
<dbReference type="Pfam" id="PF12146">
    <property type="entry name" value="Hydrolase_4"/>
    <property type="match status" value="1"/>
</dbReference>
<dbReference type="InterPro" id="IPR022742">
    <property type="entry name" value="Hydrolase_4"/>
</dbReference>
<evidence type="ECO:0000313" key="3">
    <source>
        <dbReference type="Proteomes" id="UP000195787"/>
    </source>
</evidence>
<accession>A0A1R4F5N7</accession>
<feature type="domain" description="Serine aminopeptidase S33" evidence="1">
    <location>
        <begin position="58"/>
        <end position="228"/>
    </location>
</feature>
<dbReference type="OrthoDB" id="9801217at2"/>
<organism evidence="2 3">
    <name type="scientific">Agrococcus casei LMG 22410</name>
    <dbReference type="NCBI Taxonomy" id="1255656"/>
    <lineage>
        <taxon>Bacteria</taxon>
        <taxon>Bacillati</taxon>
        <taxon>Actinomycetota</taxon>
        <taxon>Actinomycetes</taxon>
        <taxon>Micrococcales</taxon>
        <taxon>Microbacteriaceae</taxon>
        <taxon>Agrococcus</taxon>
    </lineage>
</organism>
<proteinExistence type="predicted"/>
<sequence length="338" mass="38427">MEARWQPDILGDGYEQQTIPLRSEVEGVDGAPVATLIRHLPRRRRLFQKRRMFEDVDVLYVHGWSDYFFQRRLAEYWASRGARFYALDLRRYGRSLRKGQVLGHVADLAAYDEEIGAALDIMKEEADDPRRLVLFGHSTGGLVLSLWADRNPGRATAIMLNSPWLELQFGRRTRHAIAPLTELGTKLDPLATGPNIDLGFYARAQQEVYDEEDPYEYDEQWRPNPSATVHVAWLNAILAGHAKVEEGLAIDAPVCALLSARSIAPVRWSEELTRVDSVLNVDRVARAALKLGASVTIERIDGALHDIFLSRREARTEAYSRMDRWAQGVLTQRIRPRG</sequence>
<dbReference type="EMBL" id="FUHU01000016">
    <property type="protein sequence ID" value="SJM51239.1"/>
    <property type="molecule type" value="Genomic_DNA"/>
</dbReference>
<dbReference type="GO" id="GO:0004622">
    <property type="term" value="F:phosphatidylcholine lysophospholipase activity"/>
    <property type="evidence" value="ECO:0007669"/>
    <property type="project" value="UniProtKB-EC"/>
</dbReference>
<gene>
    <name evidence="2" type="ORF">CZ674_02715</name>
</gene>
<keyword evidence="3" id="KW-1185">Reference proteome</keyword>
<dbReference type="PANTHER" id="PTHR11614">
    <property type="entry name" value="PHOSPHOLIPASE-RELATED"/>
    <property type="match status" value="1"/>
</dbReference>
<reference evidence="2 3" key="1">
    <citation type="submission" date="2017-02" db="EMBL/GenBank/DDBJ databases">
        <authorList>
            <person name="Peterson S.W."/>
        </authorList>
    </citation>
    <scope>NUCLEOTIDE SEQUENCE [LARGE SCALE GENOMIC DNA]</scope>
    <source>
        <strain evidence="2 3">LMG 22410</strain>
    </source>
</reference>
<dbReference type="RefSeq" id="WP_086991009.1">
    <property type="nucleotide sequence ID" value="NZ_FUHU01000016.1"/>
</dbReference>
<dbReference type="EC" id="3.1.1.5" evidence="2"/>
<evidence type="ECO:0000259" key="1">
    <source>
        <dbReference type="Pfam" id="PF12146"/>
    </source>
</evidence>
<evidence type="ECO:0000313" key="2">
    <source>
        <dbReference type="EMBL" id="SJM51239.1"/>
    </source>
</evidence>
<dbReference type="Proteomes" id="UP000195787">
    <property type="component" value="Unassembled WGS sequence"/>
</dbReference>
<protein>
    <submittedName>
        <fullName evidence="2">Lysophospholipase</fullName>
        <ecNumber evidence="2">3.1.1.5</ecNumber>
    </submittedName>
</protein>
<dbReference type="GeneID" id="303172111"/>
<name>A0A1R4F5N7_9MICO</name>
<dbReference type="AlphaFoldDB" id="A0A1R4F5N7"/>
<dbReference type="SUPFAM" id="SSF53474">
    <property type="entry name" value="alpha/beta-Hydrolases"/>
    <property type="match status" value="1"/>
</dbReference>
<dbReference type="InterPro" id="IPR051044">
    <property type="entry name" value="MAG_DAG_Lipase"/>
</dbReference>